<dbReference type="InterPro" id="IPR017782">
    <property type="entry name" value="Hydroxyacylglutathione_Hdrlase"/>
</dbReference>
<dbReference type="Proteomes" id="UP001479436">
    <property type="component" value="Unassembled WGS sequence"/>
</dbReference>
<comment type="pathway">
    <text evidence="3">Secondary metabolite metabolism; methylglyoxal degradation; (R)-lactate from methylglyoxal: step 2/2.</text>
</comment>
<comment type="similarity">
    <text evidence="4">Belongs to the metallo-beta-lactamase superfamily. Glyoxalase II family.</text>
</comment>
<dbReference type="EMBL" id="JASJQH010006933">
    <property type="protein sequence ID" value="KAK9723021.1"/>
    <property type="molecule type" value="Genomic_DNA"/>
</dbReference>
<dbReference type="InterPro" id="IPR036866">
    <property type="entry name" value="RibonucZ/Hydroxyglut_hydro"/>
</dbReference>
<dbReference type="GO" id="GO:0004416">
    <property type="term" value="F:hydroxyacylglutathione hydrolase activity"/>
    <property type="evidence" value="ECO:0007669"/>
    <property type="project" value="UniProtKB-EC"/>
</dbReference>
<dbReference type="HAMAP" id="MF_01374">
    <property type="entry name" value="Glyoxalase_2"/>
    <property type="match status" value="1"/>
</dbReference>
<dbReference type="SMART" id="SM00849">
    <property type="entry name" value="Lactamase_B"/>
    <property type="match status" value="1"/>
</dbReference>
<dbReference type="InterPro" id="IPR032282">
    <property type="entry name" value="HAGH_C"/>
</dbReference>
<keyword evidence="12" id="KW-1185">Reference proteome</keyword>
<evidence type="ECO:0000256" key="3">
    <source>
        <dbReference type="ARBA" id="ARBA00004963"/>
    </source>
</evidence>
<accession>A0ABR2W8I6</accession>
<evidence type="ECO:0000259" key="10">
    <source>
        <dbReference type="SMART" id="SM00849"/>
    </source>
</evidence>
<sequence>MLRKILPNFSRLQSYRKFHTTATADMKIISIPALQDNYSYLIVDESTNEAIAVDPVEPNKVLDAADKAKVKLTSVFTTHHHWDHAGGNEELLSQKPELAVYGADNRIAKVTNFVKDNDMFKIGSLNVTCLMTVCHTNGSVSYYVTDGEDKAVFTGDTLFVGGCGRFFEGTPEDMHHSLSNVLALLPKDTKVYCGHEYTKSNLKFALSVDPDNTSLKEKIAVCESKAITVPSTIGEELQFNPFMRVTDPTIQKNVGKTDPIEVMAKLREMKNNFK</sequence>
<evidence type="ECO:0000256" key="8">
    <source>
        <dbReference type="ARBA" id="ARBA00022833"/>
    </source>
</evidence>
<keyword evidence="8" id="KW-0862">Zinc</keyword>
<evidence type="ECO:0000256" key="4">
    <source>
        <dbReference type="ARBA" id="ARBA00006759"/>
    </source>
</evidence>
<proteinExistence type="inferred from homology"/>
<dbReference type="InterPro" id="IPR035680">
    <property type="entry name" value="Clx_II_MBL"/>
</dbReference>
<name>A0ABR2W8I6_9FUNG</name>
<dbReference type="PANTHER" id="PTHR11935">
    <property type="entry name" value="BETA LACTAMASE DOMAIN"/>
    <property type="match status" value="1"/>
</dbReference>
<comment type="caution">
    <text evidence="11">The sequence shown here is derived from an EMBL/GenBank/DDBJ whole genome shotgun (WGS) entry which is preliminary data.</text>
</comment>
<comment type="cofactor">
    <cofactor evidence="2">
        <name>Zn(2+)</name>
        <dbReference type="ChEBI" id="CHEBI:29105"/>
    </cofactor>
</comment>
<dbReference type="EC" id="3.1.2.6" evidence="5"/>
<reference evidence="11 12" key="1">
    <citation type="submission" date="2023-04" db="EMBL/GenBank/DDBJ databases">
        <title>Genome of Basidiobolus ranarum AG-B5.</title>
        <authorList>
            <person name="Stajich J.E."/>
            <person name="Carter-House D."/>
            <person name="Gryganskyi A."/>
        </authorList>
    </citation>
    <scope>NUCLEOTIDE SEQUENCE [LARGE SCALE GENOMIC DNA]</scope>
    <source>
        <strain evidence="11 12">AG-B5</strain>
    </source>
</reference>
<dbReference type="SUPFAM" id="SSF56281">
    <property type="entry name" value="Metallo-hydrolase/oxidoreductase"/>
    <property type="match status" value="1"/>
</dbReference>
<evidence type="ECO:0000313" key="12">
    <source>
        <dbReference type="Proteomes" id="UP001479436"/>
    </source>
</evidence>
<dbReference type="Gene3D" id="3.60.15.10">
    <property type="entry name" value="Ribonuclease Z/Hydroxyacylglutathione hydrolase-like"/>
    <property type="match status" value="1"/>
</dbReference>
<protein>
    <recommendedName>
        <fullName evidence="5">hydroxyacylglutathione hydrolase</fullName>
        <ecNumber evidence="5">3.1.2.6</ecNumber>
    </recommendedName>
    <alternativeName>
        <fullName evidence="9">Glyoxalase II</fullName>
    </alternativeName>
</protein>
<keyword evidence="6" id="KW-0479">Metal-binding</keyword>
<feature type="domain" description="Metallo-beta-lactamase" evidence="10">
    <location>
        <begin position="36"/>
        <end position="195"/>
    </location>
</feature>
<evidence type="ECO:0000256" key="5">
    <source>
        <dbReference type="ARBA" id="ARBA00011917"/>
    </source>
</evidence>
<evidence type="ECO:0000256" key="7">
    <source>
        <dbReference type="ARBA" id="ARBA00022801"/>
    </source>
</evidence>
<dbReference type="Pfam" id="PF16123">
    <property type="entry name" value="HAGH_C"/>
    <property type="match status" value="1"/>
</dbReference>
<dbReference type="PIRSF" id="PIRSF005457">
    <property type="entry name" value="Glx"/>
    <property type="match status" value="1"/>
</dbReference>
<evidence type="ECO:0000256" key="6">
    <source>
        <dbReference type="ARBA" id="ARBA00022723"/>
    </source>
</evidence>
<evidence type="ECO:0000256" key="2">
    <source>
        <dbReference type="ARBA" id="ARBA00001947"/>
    </source>
</evidence>
<dbReference type="NCBIfam" id="TIGR03413">
    <property type="entry name" value="GSH_gloB"/>
    <property type="match status" value="1"/>
</dbReference>
<keyword evidence="7 11" id="KW-0378">Hydrolase</keyword>
<gene>
    <name evidence="11" type="primary">GLO2_1</name>
    <name evidence="11" type="ORF">K7432_002230</name>
</gene>
<dbReference type="InterPro" id="IPR001279">
    <property type="entry name" value="Metallo-B-lactamas"/>
</dbReference>
<dbReference type="CDD" id="cd07723">
    <property type="entry name" value="hydroxyacylglutathione_hydrolase_MBL-fold"/>
    <property type="match status" value="1"/>
</dbReference>
<dbReference type="Pfam" id="PF00753">
    <property type="entry name" value="Lactamase_B"/>
    <property type="match status" value="1"/>
</dbReference>
<dbReference type="PANTHER" id="PTHR11935:SF94">
    <property type="entry name" value="TENZING NORGAY, ISOFORM C"/>
    <property type="match status" value="1"/>
</dbReference>
<evidence type="ECO:0000256" key="1">
    <source>
        <dbReference type="ARBA" id="ARBA00001623"/>
    </source>
</evidence>
<evidence type="ECO:0000313" key="11">
    <source>
        <dbReference type="EMBL" id="KAK9723021.1"/>
    </source>
</evidence>
<organism evidence="11 12">
    <name type="scientific">Basidiobolus ranarum</name>
    <dbReference type="NCBI Taxonomy" id="34480"/>
    <lineage>
        <taxon>Eukaryota</taxon>
        <taxon>Fungi</taxon>
        <taxon>Fungi incertae sedis</taxon>
        <taxon>Zoopagomycota</taxon>
        <taxon>Entomophthoromycotina</taxon>
        <taxon>Basidiobolomycetes</taxon>
        <taxon>Basidiobolales</taxon>
        <taxon>Basidiobolaceae</taxon>
        <taxon>Basidiobolus</taxon>
    </lineage>
</organism>
<comment type="catalytic activity">
    <reaction evidence="1">
        <text>an S-(2-hydroxyacyl)glutathione + H2O = a 2-hydroxy carboxylate + glutathione + H(+)</text>
        <dbReference type="Rhea" id="RHEA:21864"/>
        <dbReference type="ChEBI" id="CHEBI:15377"/>
        <dbReference type="ChEBI" id="CHEBI:15378"/>
        <dbReference type="ChEBI" id="CHEBI:57925"/>
        <dbReference type="ChEBI" id="CHEBI:58896"/>
        <dbReference type="ChEBI" id="CHEBI:71261"/>
        <dbReference type="EC" id="3.1.2.6"/>
    </reaction>
</comment>
<evidence type="ECO:0000256" key="9">
    <source>
        <dbReference type="ARBA" id="ARBA00031044"/>
    </source>
</evidence>